<keyword evidence="1" id="KW-0472">Membrane</keyword>
<keyword evidence="1" id="KW-0812">Transmembrane</keyword>
<sequence>MILTKPLPALWYVTFQKVDLFMLVFEMWPATIPLIYLLLKNATFQIGFRGLILGILSFVVGHIAIHCFQFLLALVTFWTGEYRGLNGLGYQIAIFGDSLPLEAYPKALMSMGFTAVPFLIHSGLTTSLLLGKTTDIRWLFLATGVMLAFLFIKNKVWSLALRQYSSASS</sequence>
<evidence type="ECO:0000256" key="1">
    <source>
        <dbReference type="SAM" id="Phobius"/>
    </source>
</evidence>
<dbReference type="Pfam" id="PF06182">
    <property type="entry name" value="ABC2_membrane_6"/>
    <property type="match status" value="1"/>
</dbReference>
<protein>
    <submittedName>
        <fullName evidence="2">Uncharacterized protein</fullName>
    </submittedName>
</protein>
<proteinExistence type="predicted"/>
<reference evidence="2 3" key="1">
    <citation type="journal article" date="2015" name="Nature">
        <title>rRNA introns, odd ribosomes, and small enigmatic genomes across a large radiation of phyla.</title>
        <authorList>
            <person name="Brown C.T."/>
            <person name="Hug L.A."/>
            <person name="Thomas B.C."/>
            <person name="Sharon I."/>
            <person name="Castelle C.J."/>
            <person name="Singh A."/>
            <person name="Wilkins M.J."/>
            <person name="Williams K.H."/>
            <person name="Banfield J.F."/>
        </authorList>
    </citation>
    <scope>NUCLEOTIDE SEQUENCE [LARGE SCALE GENOMIC DNA]</scope>
</reference>
<organism evidence="2 3">
    <name type="scientific">Candidatus Collierbacteria bacterium GW2011_GWC2_43_12</name>
    <dbReference type="NCBI Taxonomy" id="1618390"/>
    <lineage>
        <taxon>Bacteria</taxon>
        <taxon>Candidatus Collieribacteriota</taxon>
    </lineage>
</organism>
<dbReference type="AlphaFoldDB" id="A0A0G1G1F6"/>
<dbReference type="EMBL" id="LCFK01000035">
    <property type="protein sequence ID" value="KKS92793.1"/>
    <property type="molecule type" value="Genomic_DNA"/>
</dbReference>
<name>A0A0G1G1F6_9BACT</name>
<dbReference type="Proteomes" id="UP000033980">
    <property type="component" value="Unassembled WGS sequence"/>
</dbReference>
<evidence type="ECO:0000313" key="3">
    <source>
        <dbReference type="Proteomes" id="UP000033980"/>
    </source>
</evidence>
<feature type="transmembrane region" description="Helical" evidence="1">
    <location>
        <begin position="20"/>
        <end position="39"/>
    </location>
</feature>
<keyword evidence="1" id="KW-1133">Transmembrane helix</keyword>
<dbReference type="PANTHER" id="PTHR36833:SF1">
    <property type="entry name" value="INTEGRAL MEMBRANE TRANSPORT PROTEIN"/>
    <property type="match status" value="1"/>
</dbReference>
<gene>
    <name evidence="2" type="ORF">UV68_C0035G0003</name>
</gene>
<feature type="transmembrane region" description="Helical" evidence="1">
    <location>
        <begin position="51"/>
        <end position="78"/>
    </location>
</feature>
<comment type="caution">
    <text evidence="2">The sequence shown here is derived from an EMBL/GenBank/DDBJ whole genome shotgun (WGS) entry which is preliminary data.</text>
</comment>
<feature type="transmembrane region" description="Helical" evidence="1">
    <location>
        <begin position="136"/>
        <end position="152"/>
    </location>
</feature>
<evidence type="ECO:0000313" key="2">
    <source>
        <dbReference type="EMBL" id="KKS92793.1"/>
    </source>
</evidence>
<feature type="transmembrane region" description="Helical" evidence="1">
    <location>
        <begin position="107"/>
        <end position="129"/>
    </location>
</feature>
<dbReference type="PANTHER" id="PTHR36833">
    <property type="entry name" value="SLR0610 PROTEIN-RELATED"/>
    <property type="match status" value="1"/>
</dbReference>
<dbReference type="InterPro" id="IPR010390">
    <property type="entry name" value="ABC-2_transporter-like"/>
</dbReference>
<accession>A0A0G1G1F6</accession>